<gene>
    <name evidence="3" type="ORF">U0035_16425</name>
</gene>
<sequence length="125" mass="14445">MKLFLSAIFFFSICSLHAQRVESIHFHLYTDSLKKGTHNYINVDGKMSDGSWKPLTAKEIDFKTDYGKFEGNDLVLPDNPNVVKVTVTASLKSDKDKTRQATIWIKQKPDPPLQPEDSNRRKRYR</sequence>
<reference evidence="3 4" key="1">
    <citation type="submission" date="2023-12" db="EMBL/GenBank/DDBJ databases">
        <title>Genome sequencing and assembly of bacterial species from a model synthetic community.</title>
        <authorList>
            <person name="Hogle S.L."/>
        </authorList>
    </citation>
    <scope>NUCLEOTIDE SEQUENCE [LARGE SCALE GENOMIC DNA]</scope>
    <source>
        <strain evidence="3 4">HAMBI_3031</strain>
    </source>
</reference>
<dbReference type="RefSeq" id="WP_114792286.1">
    <property type="nucleotide sequence ID" value="NZ_CP139960.1"/>
</dbReference>
<dbReference type="EMBL" id="CP139960">
    <property type="protein sequence ID" value="WQD37256.1"/>
    <property type="molecule type" value="Genomic_DNA"/>
</dbReference>
<evidence type="ECO:0000256" key="2">
    <source>
        <dbReference type="SAM" id="SignalP"/>
    </source>
</evidence>
<proteinExistence type="predicted"/>
<protein>
    <submittedName>
        <fullName evidence="3">Uncharacterized protein</fullName>
    </submittedName>
</protein>
<feature type="signal peptide" evidence="2">
    <location>
        <begin position="1"/>
        <end position="18"/>
    </location>
</feature>
<evidence type="ECO:0000256" key="1">
    <source>
        <dbReference type="SAM" id="MobiDB-lite"/>
    </source>
</evidence>
<organism evidence="3 4">
    <name type="scientific">Niabella yanshanensis</name>
    <dbReference type="NCBI Taxonomy" id="577386"/>
    <lineage>
        <taxon>Bacteria</taxon>
        <taxon>Pseudomonadati</taxon>
        <taxon>Bacteroidota</taxon>
        <taxon>Chitinophagia</taxon>
        <taxon>Chitinophagales</taxon>
        <taxon>Chitinophagaceae</taxon>
        <taxon>Niabella</taxon>
    </lineage>
</organism>
<name>A0ABZ0W585_9BACT</name>
<evidence type="ECO:0000313" key="3">
    <source>
        <dbReference type="EMBL" id="WQD37256.1"/>
    </source>
</evidence>
<feature type="chain" id="PRO_5045427505" evidence="2">
    <location>
        <begin position="19"/>
        <end position="125"/>
    </location>
</feature>
<keyword evidence="2" id="KW-0732">Signal</keyword>
<feature type="region of interest" description="Disordered" evidence="1">
    <location>
        <begin position="94"/>
        <end position="125"/>
    </location>
</feature>
<keyword evidence="4" id="KW-1185">Reference proteome</keyword>
<evidence type="ECO:0000313" key="4">
    <source>
        <dbReference type="Proteomes" id="UP001325680"/>
    </source>
</evidence>
<dbReference type="Proteomes" id="UP001325680">
    <property type="component" value="Chromosome"/>
</dbReference>
<accession>A0ABZ0W585</accession>